<dbReference type="Pfam" id="PF00667">
    <property type="entry name" value="FAD_binding_1"/>
    <property type="match status" value="1"/>
</dbReference>
<gene>
    <name evidence="16" type="ORF">EHS15_17830</name>
</gene>
<dbReference type="SUPFAM" id="SSF48264">
    <property type="entry name" value="Cytochrome P450"/>
    <property type="match status" value="1"/>
</dbReference>
<dbReference type="PROSITE" id="PS50902">
    <property type="entry name" value="FLAVODOXIN_LIKE"/>
    <property type="match status" value="1"/>
</dbReference>
<accession>A0A4R9LW14</accession>
<dbReference type="PIRSF" id="PIRSF000209">
    <property type="entry name" value="Bifunctional_P450_P450R"/>
    <property type="match status" value="1"/>
</dbReference>
<keyword evidence="9 12" id="KW-0560">Oxidoreductase</keyword>
<proteinExistence type="inferred from homology"/>
<dbReference type="InterPro" id="IPR017938">
    <property type="entry name" value="Riboflavin_synthase-like_b-brl"/>
</dbReference>
<dbReference type="AlphaFoldDB" id="A0A4R9LW14"/>
<dbReference type="GO" id="GO:0050660">
    <property type="term" value="F:flavin adenine dinucleotide binding"/>
    <property type="evidence" value="ECO:0007669"/>
    <property type="project" value="TreeGrafter"/>
</dbReference>
<evidence type="ECO:0000256" key="12">
    <source>
        <dbReference type="PIRNR" id="PIRNR000209"/>
    </source>
</evidence>
<dbReference type="PRINTS" id="PR00385">
    <property type="entry name" value="P450"/>
</dbReference>
<dbReference type="Proteomes" id="UP000298058">
    <property type="component" value="Unassembled WGS sequence"/>
</dbReference>
<evidence type="ECO:0000256" key="5">
    <source>
        <dbReference type="ARBA" id="ARBA00022643"/>
    </source>
</evidence>
<evidence type="ECO:0000256" key="8">
    <source>
        <dbReference type="ARBA" id="ARBA00022857"/>
    </source>
</evidence>
<sequence>MHIVKDSPIPGPKPDPILGNVKDIDPNAPVQSLMKLAKAYGSIFKLSLPGAETLFISSRELADELCDESRFDKKVSAPLEKIRSFSKDGLFTAYTHEPNWEKAHRILVPAFGPASIKNMFDPMYDIAEQLVLKWERLGENVPIEVSENMTQLTLDTIALCAFDFRFNSFYQNEMHPFVHAMVRALKESGARTRRLSIQTQLMLLTKRQYDADIRYLHKVSDDLIAERKAHPTDKKDLLNLMLQGRDPVTGEGLSDENIRYQMVTFLIAGHETTSGLLSLAIYELLKNPKALQKIREEVDSVLGNDIPRYEHLARLKYVDQVLKETLRIWPTAPAISFRPYEDTVIGGKYPVKTTDTAFILIPSLHRDTTVWGEDVESFRPERFEQEAYDKLPPNSWKPFGNGQRACIGRPFAMQEAQLVLAMILQRFDLLENDPSYQLKIKETLTLKPDQFFIRVRKRKPSLRTASSVSAKNTSYEETSFSYLSQKTSNQTAGSDAAKTPLLVLYGSNSGSAESFAEKIVSNASYQGYSAVIGTMDEYAGRLPKEGAVVVVTASYEGQPTDNGKQFVHWLEGLSPGDLNGVRFCVFGCGNRDWARTYQAIPKKVDEKLAFAGAERILERGEADARGDFFGDFDSWYETFWTGISGHFGKQTKAAASEPSLKVEVIGEVRSSLLKQSDLGLATILENRELVDMSSPMGRSKRHIRMALPQGMRYRAGDYLTVLPSNPVVNVERALKRFGLHSETQIVIRTSEEGQTHLPTGYPVKISEVLLHYPELSQPATKKQVEILGNSSPCPPEKNQLLALAKEDSYGKEILEKRVSVLDLLERYASCMISFGDFLEMLPPLKARQYSISSSPLGKEDELSLTVAIVDAPAWSGQGRFQGVASHHLSQAEVGSQISVSVRPSQAAFHLPEDLETPVIMVCAGTGLAPFRGFIEERGIQAKNERKLGEAVLFFGCDHPDVDFLYKEEMKVWESLGAVTVKPAFTFAEEDGVQFVQHRLWKERESVMDLIDRNAKIYVCGDGRRMAPAVRETFLKIYRENKNVSEEEAEIWMETLEKTSSRYVTDVFG</sequence>
<organism evidence="16 17">
    <name type="scientific">Leptospira idonii</name>
    <dbReference type="NCBI Taxonomy" id="1193500"/>
    <lineage>
        <taxon>Bacteria</taxon>
        <taxon>Pseudomonadati</taxon>
        <taxon>Spirochaetota</taxon>
        <taxon>Spirochaetia</taxon>
        <taxon>Leptospirales</taxon>
        <taxon>Leptospiraceae</taxon>
        <taxon>Leptospira</taxon>
    </lineage>
</organism>
<dbReference type="SUPFAM" id="SSF52218">
    <property type="entry name" value="Flavoproteins"/>
    <property type="match status" value="1"/>
</dbReference>
<dbReference type="InterPro" id="IPR023206">
    <property type="entry name" value="Bifunctional_P450_P450_red"/>
</dbReference>
<keyword evidence="4 12" id="KW-0285">Flavoprotein</keyword>
<dbReference type="PRINTS" id="PR00463">
    <property type="entry name" value="EP450I"/>
</dbReference>
<keyword evidence="11 12" id="KW-0503">Monooxygenase</keyword>
<dbReference type="EC" id="1.6.2.4" evidence="12"/>
<evidence type="ECO:0000256" key="11">
    <source>
        <dbReference type="ARBA" id="ARBA00023033"/>
    </source>
</evidence>
<comment type="catalytic activity">
    <reaction evidence="12">
        <text>an organic molecule + reduced [NADPH--hemoprotein reductase] + O2 = an alcohol + oxidized [NADPH--hemoprotein reductase] + H2O + H(+)</text>
        <dbReference type="Rhea" id="RHEA:17149"/>
        <dbReference type="Rhea" id="RHEA-COMP:11964"/>
        <dbReference type="Rhea" id="RHEA-COMP:11965"/>
        <dbReference type="ChEBI" id="CHEBI:15377"/>
        <dbReference type="ChEBI" id="CHEBI:15378"/>
        <dbReference type="ChEBI" id="CHEBI:15379"/>
        <dbReference type="ChEBI" id="CHEBI:30879"/>
        <dbReference type="ChEBI" id="CHEBI:57618"/>
        <dbReference type="ChEBI" id="CHEBI:58210"/>
        <dbReference type="ChEBI" id="CHEBI:142491"/>
        <dbReference type="EC" id="1.14.14.1"/>
    </reaction>
</comment>
<dbReference type="InterPro" id="IPR002401">
    <property type="entry name" value="Cyt_P450_E_grp-I"/>
</dbReference>
<dbReference type="Gene3D" id="1.10.630.10">
    <property type="entry name" value="Cytochrome P450"/>
    <property type="match status" value="1"/>
</dbReference>
<dbReference type="Gene3D" id="2.40.30.10">
    <property type="entry name" value="Translation factors"/>
    <property type="match status" value="1"/>
</dbReference>
<evidence type="ECO:0000256" key="13">
    <source>
        <dbReference type="PIRSR" id="PIRSR000209-1"/>
    </source>
</evidence>
<comment type="cofactor">
    <cofactor evidence="12">
        <name>FAD</name>
        <dbReference type="ChEBI" id="CHEBI:57692"/>
    </cofactor>
    <cofactor evidence="12">
        <name>FMN</name>
        <dbReference type="ChEBI" id="CHEBI:58210"/>
    </cofactor>
</comment>
<dbReference type="GO" id="GO:0005829">
    <property type="term" value="C:cytosol"/>
    <property type="evidence" value="ECO:0007669"/>
    <property type="project" value="TreeGrafter"/>
</dbReference>
<dbReference type="RefSeq" id="WP_135761947.1">
    <property type="nucleotide sequence ID" value="NZ_RQHW01000078.1"/>
</dbReference>
<dbReference type="InterPro" id="IPR017972">
    <property type="entry name" value="Cyt_P450_CS"/>
</dbReference>
<feature type="domain" description="Flavodoxin-like" evidence="14">
    <location>
        <begin position="501"/>
        <end position="640"/>
    </location>
</feature>
<dbReference type="OrthoDB" id="9789468at2"/>
<keyword evidence="7 12" id="KW-0274">FAD</keyword>
<dbReference type="SUPFAM" id="SSF52343">
    <property type="entry name" value="Ferredoxin reductase-like, C-terminal NADP-linked domain"/>
    <property type="match status" value="1"/>
</dbReference>
<comment type="similarity">
    <text evidence="1 12">In the N-terminal section; belongs to the cytochrome P450 family.</text>
</comment>
<evidence type="ECO:0000256" key="9">
    <source>
        <dbReference type="ARBA" id="ARBA00023002"/>
    </source>
</evidence>
<evidence type="ECO:0000256" key="4">
    <source>
        <dbReference type="ARBA" id="ARBA00022630"/>
    </source>
</evidence>
<dbReference type="PROSITE" id="PS51384">
    <property type="entry name" value="FAD_FR"/>
    <property type="match status" value="1"/>
</dbReference>
<dbReference type="InterPro" id="IPR001433">
    <property type="entry name" value="OxRdtase_FAD/NAD-bd"/>
</dbReference>
<dbReference type="CDD" id="cd06206">
    <property type="entry name" value="bifunctional_CYPOR"/>
    <property type="match status" value="1"/>
</dbReference>
<dbReference type="EC" id="1.14.14.1" evidence="12"/>
<dbReference type="CDD" id="cd11068">
    <property type="entry name" value="CYP120A1"/>
    <property type="match status" value="1"/>
</dbReference>
<dbReference type="Gene3D" id="3.40.50.80">
    <property type="entry name" value="Nucleotide-binding domain of ferredoxin-NADP reductase (FNR) module"/>
    <property type="match status" value="1"/>
</dbReference>
<evidence type="ECO:0000256" key="10">
    <source>
        <dbReference type="ARBA" id="ARBA00023004"/>
    </source>
</evidence>
<name>A0A4R9LW14_9LEPT</name>
<evidence type="ECO:0000256" key="6">
    <source>
        <dbReference type="ARBA" id="ARBA00022723"/>
    </source>
</evidence>
<feature type="domain" description="FAD-binding FR-type" evidence="15">
    <location>
        <begin position="676"/>
        <end position="911"/>
    </location>
</feature>
<dbReference type="InterPro" id="IPR039261">
    <property type="entry name" value="FNR_nucleotide-bd"/>
</dbReference>
<evidence type="ECO:0000259" key="15">
    <source>
        <dbReference type="PROSITE" id="PS51384"/>
    </source>
</evidence>
<keyword evidence="2 12" id="KW-0813">Transport</keyword>
<evidence type="ECO:0000313" key="16">
    <source>
        <dbReference type="EMBL" id="TGN17394.1"/>
    </source>
</evidence>
<dbReference type="InterPro" id="IPR036396">
    <property type="entry name" value="Cyt_P450_sf"/>
</dbReference>
<dbReference type="PROSITE" id="PS00086">
    <property type="entry name" value="CYTOCHROME_P450"/>
    <property type="match status" value="1"/>
</dbReference>
<dbReference type="InterPro" id="IPR008254">
    <property type="entry name" value="Flavodoxin/NO_synth"/>
</dbReference>
<dbReference type="FunFam" id="1.10.630.10:FF:000040">
    <property type="entry name" value="Bifunctional cytochrome P450/NADPH--P450 reductase"/>
    <property type="match status" value="1"/>
</dbReference>
<dbReference type="InterPro" id="IPR023173">
    <property type="entry name" value="NADPH_Cyt_P450_Rdtase_alpha"/>
</dbReference>
<evidence type="ECO:0000256" key="2">
    <source>
        <dbReference type="ARBA" id="ARBA00022448"/>
    </source>
</evidence>
<protein>
    <recommendedName>
        <fullName evidence="12">Bifunctional cytochrome P450/NADPH--P450 reductase</fullName>
    </recommendedName>
    <domain>
        <recommendedName>
            <fullName evidence="12">Cytochrome P450</fullName>
            <ecNumber evidence="12">1.14.14.1</ecNumber>
        </recommendedName>
    </domain>
    <domain>
        <recommendedName>
            <fullName evidence="12">NADPH--cytochrome P450 reductase</fullName>
            <ecNumber evidence="12">1.6.2.4</ecNumber>
        </recommendedName>
    </domain>
</protein>
<dbReference type="EMBL" id="RQHW01000078">
    <property type="protein sequence ID" value="TGN17394.1"/>
    <property type="molecule type" value="Genomic_DNA"/>
</dbReference>
<dbReference type="GO" id="GO:0005506">
    <property type="term" value="F:iron ion binding"/>
    <property type="evidence" value="ECO:0007669"/>
    <property type="project" value="UniProtKB-UniRule"/>
</dbReference>
<keyword evidence="3 12" id="KW-0349">Heme</keyword>
<reference evidence="16" key="1">
    <citation type="journal article" date="2019" name="PLoS Negl. Trop. Dis.">
        <title>Revisiting the worldwide diversity of Leptospira species in the environment.</title>
        <authorList>
            <person name="Vincent A.T."/>
            <person name="Schiettekatte O."/>
            <person name="Bourhy P."/>
            <person name="Veyrier F.J."/>
            <person name="Picardeau M."/>
        </authorList>
    </citation>
    <scope>NUCLEOTIDE SEQUENCE [LARGE SCALE GENOMIC DNA]</scope>
    <source>
        <strain evidence="16">201300427</strain>
    </source>
</reference>
<dbReference type="PANTHER" id="PTHR19384">
    <property type="entry name" value="NITRIC OXIDE SYNTHASE-RELATED"/>
    <property type="match status" value="1"/>
</dbReference>
<dbReference type="Pfam" id="PF00258">
    <property type="entry name" value="Flavodoxin_1"/>
    <property type="match status" value="1"/>
</dbReference>
<dbReference type="InterPro" id="IPR001128">
    <property type="entry name" value="Cyt_P450"/>
</dbReference>
<keyword evidence="6 12" id="KW-0479">Metal-binding</keyword>
<dbReference type="Gene3D" id="1.20.990.10">
    <property type="entry name" value="NADPH-cytochrome p450 Reductase, Chain A, domain 3"/>
    <property type="match status" value="1"/>
</dbReference>
<keyword evidence="12" id="KW-0249">Electron transport</keyword>
<dbReference type="GO" id="GO:0003958">
    <property type="term" value="F:NADPH-hemoprotein reductase activity"/>
    <property type="evidence" value="ECO:0007669"/>
    <property type="project" value="UniProtKB-UniRule"/>
</dbReference>
<dbReference type="Pfam" id="PF00067">
    <property type="entry name" value="p450"/>
    <property type="match status" value="1"/>
</dbReference>
<comment type="catalytic activity">
    <reaction evidence="12">
        <text>2 oxidized [cytochrome P450] + NADPH = 2 reduced [cytochrome P450] + NADP(+) + H(+)</text>
        <dbReference type="Rhea" id="RHEA:24040"/>
        <dbReference type="Rhea" id="RHEA-COMP:14627"/>
        <dbReference type="Rhea" id="RHEA-COMP:14628"/>
        <dbReference type="ChEBI" id="CHEBI:15378"/>
        <dbReference type="ChEBI" id="CHEBI:55376"/>
        <dbReference type="ChEBI" id="CHEBI:57783"/>
        <dbReference type="ChEBI" id="CHEBI:58349"/>
        <dbReference type="ChEBI" id="CHEBI:60344"/>
        <dbReference type="EC" id="1.6.2.4"/>
    </reaction>
</comment>
<evidence type="ECO:0000256" key="7">
    <source>
        <dbReference type="ARBA" id="ARBA00022827"/>
    </source>
</evidence>
<dbReference type="InterPro" id="IPR029039">
    <property type="entry name" value="Flavoprotein-like_sf"/>
</dbReference>
<evidence type="ECO:0000313" key="17">
    <source>
        <dbReference type="Proteomes" id="UP000298058"/>
    </source>
</evidence>
<keyword evidence="17" id="KW-1185">Reference proteome</keyword>
<dbReference type="GO" id="GO:0070330">
    <property type="term" value="F:aromatase activity"/>
    <property type="evidence" value="ECO:0007669"/>
    <property type="project" value="UniProtKB-UniRule"/>
</dbReference>
<feature type="binding site" description="axial binding residue" evidence="13">
    <location>
        <position position="406"/>
    </location>
    <ligand>
        <name>heme</name>
        <dbReference type="ChEBI" id="CHEBI:30413"/>
    </ligand>
    <ligandPart>
        <name>Fe</name>
        <dbReference type="ChEBI" id="CHEBI:18248"/>
    </ligandPart>
</feature>
<dbReference type="GO" id="GO:0010181">
    <property type="term" value="F:FMN binding"/>
    <property type="evidence" value="ECO:0007669"/>
    <property type="project" value="UniProtKB-UniRule"/>
</dbReference>
<dbReference type="GO" id="GO:0020037">
    <property type="term" value="F:heme binding"/>
    <property type="evidence" value="ECO:0007669"/>
    <property type="project" value="UniProtKB-UniRule"/>
</dbReference>
<dbReference type="Pfam" id="PF00175">
    <property type="entry name" value="NAD_binding_1"/>
    <property type="match status" value="1"/>
</dbReference>
<dbReference type="PANTHER" id="PTHR19384:SF17">
    <property type="entry name" value="NADPH--CYTOCHROME P450 REDUCTASE"/>
    <property type="match status" value="1"/>
</dbReference>
<dbReference type="InterPro" id="IPR003097">
    <property type="entry name" value="CysJ-like_FAD-binding"/>
</dbReference>
<keyword evidence="10 12" id="KW-0408">Iron</keyword>
<dbReference type="Gene3D" id="3.40.50.360">
    <property type="match status" value="1"/>
</dbReference>
<comment type="caution">
    <text evidence="16">The sequence shown here is derived from an EMBL/GenBank/DDBJ whole genome shotgun (WGS) entry which is preliminary data.</text>
</comment>
<evidence type="ECO:0000259" key="14">
    <source>
        <dbReference type="PROSITE" id="PS50902"/>
    </source>
</evidence>
<dbReference type="InterPro" id="IPR017927">
    <property type="entry name" value="FAD-bd_FR_type"/>
</dbReference>
<keyword evidence="8 12" id="KW-0521">NADP</keyword>
<evidence type="ECO:0000256" key="1">
    <source>
        <dbReference type="ARBA" id="ARBA00010018"/>
    </source>
</evidence>
<evidence type="ECO:0000256" key="3">
    <source>
        <dbReference type="ARBA" id="ARBA00022617"/>
    </source>
</evidence>
<dbReference type="SUPFAM" id="SSF63380">
    <property type="entry name" value="Riboflavin synthase domain-like"/>
    <property type="match status" value="1"/>
</dbReference>
<comment type="cofactor">
    <cofactor evidence="12 13">
        <name>heme</name>
        <dbReference type="ChEBI" id="CHEBI:30413"/>
    </cofactor>
</comment>
<keyword evidence="5 12" id="KW-0288">FMN</keyword>